<dbReference type="GO" id="GO:0016491">
    <property type="term" value="F:oxidoreductase activity"/>
    <property type="evidence" value="ECO:0007669"/>
    <property type="project" value="UniProtKB-KW"/>
</dbReference>
<organism evidence="4 5">
    <name type="scientific">Juglans regia</name>
    <name type="common">English walnut</name>
    <dbReference type="NCBI Taxonomy" id="51240"/>
    <lineage>
        <taxon>Eukaryota</taxon>
        <taxon>Viridiplantae</taxon>
        <taxon>Streptophyta</taxon>
        <taxon>Embryophyta</taxon>
        <taxon>Tracheophyta</taxon>
        <taxon>Spermatophyta</taxon>
        <taxon>Magnoliopsida</taxon>
        <taxon>eudicotyledons</taxon>
        <taxon>Gunneridae</taxon>
        <taxon>Pentapetalae</taxon>
        <taxon>rosids</taxon>
        <taxon>fabids</taxon>
        <taxon>Fagales</taxon>
        <taxon>Juglandaceae</taxon>
        <taxon>Juglans</taxon>
    </lineage>
</organism>
<keyword evidence="4" id="KW-1185">Reference proteome</keyword>
<comment type="similarity">
    <text evidence="1">Belongs to the short-chain dehydrogenases/reductases (SDR) family.</text>
</comment>
<sequence length="122" mass="13805">AGARIDRSTLIQNYELAEESLQTNYYGARRMVETLIFVLQLSSSPRIVNISSSMEKLESIQNKWIEGILCDAENLIEEKMDEVLKVFLKDFTEGSLASKGWPTFLSAYTVSKAAMNAYTRIL</sequence>
<dbReference type="OrthoDB" id="1428638at2759"/>
<keyword evidence="3" id="KW-0560">Oxidoreductase</keyword>
<dbReference type="GeneID" id="118345293"/>
<dbReference type="RefSeq" id="XP_035542843.1">
    <property type="nucleotide sequence ID" value="XM_035686950.1"/>
</dbReference>
<keyword evidence="2" id="KW-0521">NADP</keyword>
<dbReference type="PANTHER" id="PTHR43490">
    <property type="entry name" value="(+)-NEOMENTHOL DEHYDROGENASE"/>
    <property type="match status" value="1"/>
</dbReference>
<protein>
    <submittedName>
        <fullName evidence="5">(+)-neomenthol dehydrogenase-like</fullName>
    </submittedName>
</protein>
<dbReference type="Gene3D" id="3.40.50.720">
    <property type="entry name" value="NAD(P)-binding Rossmann-like Domain"/>
    <property type="match status" value="1"/>
</dbReference>
<dbReference type="InParanoid" id="A0A6P9EF11"/>
<dbReference type="SUPFAM" id="SSF51735">
    <property type="entry name" value="NAD(P)-binding Rossmann-fold domains"/>
    <property type="match status" value="1"/>
</dbReference>
<name>A0A6P9EF11_JUGRE</name>
<dbReference type="InterPro" id="IPR036291">
    <property type="entry name" value="NAD(P)-bd_dom_sf"/>
</dbReference>
<evidence type="ECO:0000313" key="5">
    <source>
        <dbReference type="RefSeq" id="XP_035542843.1"/>
    </source>
</evidence>
<dbReference type="KEGG" id="jre:118345293"/>
<dbReference type="Proteomes" id="UP000235220">
    <property type="component" value="Unplaced"/>
</dbReference>
<feature type="non-terminal residue" evidence="5">
    <location>
        <position position="122"/>
    </location>
</feature>
<feature type="non-terminal residue" evidence="5">
    <location>
        <position position="1"/>
    </location>
</feature>
<dbReference type="PANTHER" id="PTHR43490:SF98">
    <property type="entry name" value="OS02G0640600 PROTEIN"/>
    <property type="match status" value="1"/>
</dbReference>
<gene>
    <name evidence="5" type="primary">LOC118345293</name>
</gene>
<evidence type="ECO:0000256" key="1">
    <source>
        <dbReference type="ARBA" id="ARBA00006484"/>
    </source>
</evidence>
<dbReference type="AlphaFoldDB" id="A0A6P9EF11"/>
<proteinExistence type="inferred from homology"/>
<evidence type="ECO:0000313" key="4">
    <source>
        <dbReference type="Proteomes" id="UP000235220"/>
    </source>
</evidence>
<evidence type="ECO:0000256" key="2">
    <source>
        <dbReference type="ARBA" id="ARBA00022857"/>
    </source>
</evidence>
<accession>A0A6P9EF11</accession>
<evidence type="ECO:0000256" key="3">
    <source>
        <dbReference type="ARBA" id="ARBA00023002"/>
    </source>
</evidence>
<reference evidence="5" key="1">
    <citation type="submission" date="2025-08" db="UniProtKB">
        <authorList>
            <consortium name="RefSeq"/>
        </authorList>
    </citation>
    <scope>IDENTIFICATION</scope>
    <source>
        <tissue evidence="5">Leaves</tissue>
    </source>
</reference>